<dbReference type="InterPro" id="IPR017778">
    <property type="entry name" value="ABC_transptr_urea_perm_UrtC"/>
</dbReference>
<feature type="transmembrane region" description="Helical" evidence="6">
    <location>
        <begin position="121"/>
        <end position="144"/>
    </location>
</feature>
<evidence type="ECO:0000256" key="4">
    <source>
        <dbReference type="ARBA" id="ARBA00022989"/>
    </source>
</evidence>
<comment type="subcellular location">
    <subcellularLocation>
        <location evidence="1">Cell membrane</location>
        <topology evidence="1">Multi-pass membrane protein</topology>
    </subcellularLocation>
</comment>
<dbReference type="PANTHER" id="PTHR30482">
    <property type="entry name" value="HIGH-AFFINITY BRANCHED-CHAIN AMINO ACID TRANSPORT SYSTEM PERMEASE"/>
    <property type="match status" value="1"/>
</dbReference>
<feature type="transmembrane region" description="Helical" evidence="6">
    <location>
        <begin position="151"/>
        <end position="175"/>
    </location>
</feature>
<feature type="transmembrane region" description="Helical" evidence="6">
    <location>
        <begin position="44"/>
        <end position="62"/>
    </location>
</feature>
<feature type="transmembrane region" description="Helical" evidence="6">
    <location>
        <begin position="69"/>
        <end position="89"/>
    </location>
</feature>
<accession>A0ABY5PPG7</accession>
<dbReference type="NCBIfam" id="TIGR03408">
    <property type="entry name" value="urea_trans_UrtC"/>
    <property type="match status" value="1"/>
</dbReference>
<evidence type="ECO:0000256" key="2">
    <source>
        <dbReference type="ARBA" id="ARBA00022475"/>
    </source>
</evidence>
<feature type="transmembrane region" description="Helical" evidence="6">
    <location>
        <begin position="301"/>
        <end position="319"/>
    </location>
</feature>
<evidence type="ECO:0000256" key="6">
    <source>
        <dbReference type="SAM" id="Phobius"/>
    </source>
</evidence>
<evidence type="ECO:0000313" key="8">
    <source>
        <dbReference type="Proteomes" id="UP001058860"/>
    </source>
</evidence>
<keyword evidence="5 6" id="KW-0472">Membrane</keyword>
<dbReference type="CDD" id="cd06581">
    <property type="entry name" value="TM_PBP1_LivM_like"/>
    <property type="match status" value="1"/>
</dbReference>
<evidence type="ECO:0000256" key="3">
    <source>
        <dbReference type="ARBA" id="ARBA00022692"/>
    </source>
</evidence>
<feature type="transmembrane region" description="Helical" evidence="6">
    <location>
        <begin position="201"/>
        <end position="217"/>
    </location>
</feature>
<sequence length="375" mass="39395">MSQFAKSFLPSTRGEWSSRATFVGVAILFLFVFPAWLSDSRLDLMSSYVAYAIVALGIAIAWGNGGMLVLGQGLFFGLGAYCVAMYLALVEVGGAPNLPQFMTLLGSQETLPALWKPFNNLWFALSAAVIVPVALAATLGTLIFRSRIRGPYFAILTQALAGAFGILLIGNITLINGTNGITTSFSEIFGLKLAEPEDQKVLYTICVIALGVAFLLSRQMLKSRYGRLLLAVRDAEDRVRFLGYSATKIKVIAFATSAGLAGVAGALFVLVGPKIISPASVGIIPSITMVVWVAVGGRASLAGAIAGAILVNTAEFEISSAAPEYWLYFQGALFIGVVAFAPQGLAGAATWLKSKITSRGDSGATSTAKPVEEAA</sequence>
<dbReference type="RefSeq" id="WP_353866614.1">
    <property type="nucleotide sequence ID" value="NZ_CP088295.1"/>
</dbReference>
<dbReference type="InterPro" id="IPR043428">
    <property type="entry name" value="LivM-like"/>
</dbReference>
<evidence type="ECO:0000256" key="1">
    <source>
        <dbReference type="ARBA" id="ARBA00004651"/>
    </source>
</evidence>
<dbReference type="EMBL" id="CP088295">
    <property type="protein sequence ID" value="UUY06187.1"/>
    <property type="molecule type" value="Genomic_DNA"/>
</dbReference>
<dbReference type="InterPro" id="IPR001851">
    <property type="entry name" value="ABC_transp_permease"/>
</dbReference>
<proteinExistence type="predicted"/>
<reference evidence="8" key="1">
    <citation type="submission" date="2021-11" db="EMBL/GenBank/DDBJ databases">
        <title>Cultivation dependent microbiological survey of springs from the worlds oldest radium mine currently devoted to the extraction of radon-saturated water.</title>
        <authorList>
            <person name="Kapinusova G."/>
            <person name="Smrhova T."/>
            <person name="Strejcek M."/>
            <person name="Suman J."/>
            <person name="Jani K."/>
            <person name="Pajer P."/>
            <person name="Uhlik O."/>
        </authorList>
    </citation>
    <scope>NUCLEOTIDE SEQUENCE [LARGE SCALE GENOMIC DNA]</scope>
    <source>
        <strain evidence="8">J379</strain>
    </source>
</reference>
<feature type="transmembrane region" description="Helical" evidence="6">
    <location>
        <begin position="251"/>
        <end position="269"/>
    </location>
</feature>
<keyword evidence="2" id="KW-1003">Cell membrane</keyword>
<evidence type="ECO:0000313" key="7">
    <source>
        <dbReference type="EMBL" id="UUY06187.1"/>
    </source>
</evidence>
<dbReference type="PANTHER" id="PTHR30482:SF4">
    <property type="entry name" value="SLR1201 PROTEIN"/>
    <property type="match status" value="1"/>
</dbReference>
<feature type="transmembrane region" description="Helical" evidence="6">
    <location>
        <begin position="20"/>
        <end position="38"/>
    </location>
</feature>
<keyword evidence="4 6" id="KW-1133">Transmembrane helix</keyword>
<evidence type="ECO:0000256" key="5">
    <source>
        <dbReference type="ARBA" id="ARBA00023136"/>
    </source>
</evidence>
<dbReference type="Proteomes" id="UP001058860">
    <property type="component" value="Chromosome"/>
</dbReference>
<protein>
    <submittedName>
        <fullName evidence="7">Urea ABC transporter permease subunit UrtC</fullName>
    </submittedName>
</protein>
<organism evidence="7 8">
    <name type="scientific">Svornostia abyssi</name>
    <dbReference type="NCBI Taxonomy" id="2898438"/>
    <lineage>
        <taxon>Bacteria</taxon>
        <taxon>Bacillati</taxon>
        <taxon>Actinomycetota</taxon>
        <taxon>Thermoleophilia</taxon>
        <taxon>Solirubrobacterales</taxon>
        <taxon>Baekduiaceae</taxon>
        <taxon>Svornostia</taxon>
    </lineage>
</organism>
<feature type="transmembrane region" description="Helical" evidence="6">
    <location>
        <begin position="325"/>
        <end position="352"/>
    </location>
</feature>
<gene>
    <name evidence="7" type="primary">urtC</name>
    <name evidence="7" type="ORF">LRS13_11945</name>
</gene>
<name>A0ABY5PPG7_9ACTN</name>
<keyword evidence="8" id="KW-1185">Reference proteome</keyword>
<dbReference type="Pfam" id="PF02653">
    <property type="entry name" value="BPD_transp_2"/>
    <property type="match status" value="1"/>
</dbReference>
<keyword evidence="3 6" id="KW-0812">Transmembrane</keyword>